<keyword evidence="1" id="KW-0328">Glycosyltransferase</keyword>
<dbReference type="PANTHER" id="PTHR34136:SF1">
    <property type="entry name" value="UDP-N-ACETYL-D-MANNOSAMINURONIC ACID TRANSFERASE"/>
    <property type="match status" value="1"/>
</dbReference>
<dbReference type="GO" id="GO:0016758">
    <property type="term" value="F:hexosyltransferase activity"/>
    <property type="evidence" value="ECO:0007669"/>
    <property type="project" value="TreeGrafter"/>
</dbReference>
<organism evidence="3 4">
    <name type="scientific">Cryobacterium zongtaii</name>
    <dbReference type="NCBI Taxonomy" id="1259217"/>
    <lineage>
        <taxon>Bacteria</taxon>
        <taxon>Bacillati</taxon>
        <taxon>Actinomycetota</taxon>
        <taxon>Actinomycetes</taxon>
        <taxon>Micrococcales</taxon>
        <taxon>Microbacteriaceae</taxon>
        <taxon>Cryobacterium</taxon>
    </lineage>
</organism>
<dbReference type="PANTHER" id="PTHR34136">
    <property type="match status" value="1"/>
</dbReference>
<evidence type="ECO:0000313" key="4">
    <source>
        <dbReference type="Proteomes" id="UP000237340"/>
    </source>
</evidence>
<evidence type="ECO:0000256" key="1">
    <source>
        <dbReference type="ARBA" id="ARBA00022676"/>
    </source>
</evidence>
<dbReference type="AlphaFoldDB" id="A0A2S3Z6Z2"/>
<dbReference type="EMBL" id="PPXD01000033">
    <property type="protein sequence ID" value="POH60829.1"/>
    <property type="molecule type" value="Genomic_DNA"/>
</dbReference>
<gene>
    <name evidence="3" type="ORF">C3B61_19220</name>
</gene>
<name>A0A2S3Z6Z2_9MICO</name>
<dbReference type="Pfam" id="PF03808">
    <property type="entry name" value="Glyco_tran_WecG"/>
    <property type="match status" value="1"/>
</dbReference>
<dbReference type="Proteomes" id="UP000237340">
    <property type="component" value="Unassembled WGS sequence"/>
</dbReference>
<reference evidence="3 4" key="1">
    <citation type="submission" date="2018-01" db="EMBL/GenBank/DDBJ databases">
        <title>Cryobacterium sp. nov., from glaciers in China.</title>
        <authorList>
            <person name="Liu Q."/>
            <person name="Xin Y.-H."/>
        </authorList>
    </citation>
    <scope>NUCLEOTIDE SEQUENCE [LARGE SCALE GENOMIC DNA]</scope>
    <source>
        <strain evidence="3 4">TMN-42</strain>
    </source>
</reference>
<evidence type="ECO:0000256" key="2">
    <source>
        <dbReference type="ARBA" id="ARBA00022679"/>
    </source>
</evidence>
<dbReference type="InterPro" id="IPR004629">
    <property type="entry name" value="WecG_TagA_CpsF"/>
</dbReference>
<protein>
    <submittedName>
        <fullName evidence="3">Glycosyltransferase</fullName>
    </submittedName>
</protein>
<evidence type="ECO:0000313" key="3">
    <source>
        <dbReference type="EMBL" id="POH60829.1"/>
    </source>
</evidence>
<keyword evidence="4" id="KW-1185">Reference proteome</keyword>
<comment type="caution">
    <text evidence="3">The sequence shown here is derived from an EMBL/GenBank/DDBJ whole genome shotgun (WGS) entry which is preliminary data.</text>
</comment>
<sequence>MKSDVIQQAESADLQRVGPVSFAVSDPQLACRRILDLVQEGQGRHVHLANAYTIALADKSAEYRQVLARPAVNFPDGKPIGWVSRLKRHSPRLRQVRGPQLFLDVFDQGRSSGVRHYLLGSTPDVLSQLERRLRELHPGVEIVGTESPHFRPLSKTEYAEQDDRIRHSGADIVWVGLGTPKQDFEAMRLAESLPVVAIAIGAAFDFAAGTLREAPRWMTTLGLEWSYRLIREPKRLWRRYLFGNARFLKAAIFAPTRLE</sequence>
<dbReference type="CDD" id="cd06533">
    <property type="entry name" value="Glyco_transf_WecG_TagA"/>
    <property type="match status" value="1"/>
</dbReference>
<accession>A0A2S3Z6Z2</accession>
<proteinExistence type="predicted"/>
<dbReference type="NCBIfam" id="TIGR00696">
    <property type="entry name" value="wecG_tagA_cpsF"/>
    <property type="match status" value="1"/>
</dbReference>
<keyword evidence="2 3" id="KW-0808">Transferase</keyword>